<protein>
    <recommendedName>
        <fullName evidence="7">Phosphatidate cytidylyltransferase</fullName>
        <ecNumber evidence="6">2.7.7.41</ecNumber>
    </recommendedName>
    <alternativeName>
        <fullName evidence="20">CDP-DAG synthase</fullName>
    </alternativeName>
    <alternativeName>
        <fullName evidence="22">CDP-DG synthase</fullName>
    </alternativeName>
    <alternativeName>
        <fullName evidence="18">CDP-diacylglycerol synthase</fullName>
    </alternativeName>
    <alternativeName>
        <fullName evidence="21">CDP-diglyceride pyrophosphorylase</fullName>
    </alternativeName>
    <alternativeName>
        <fullName evidence="23">CDP-diglyceride synthase</fullName>
    </alternativeName>
    <alternativeName>
        <fullName evidence="19">CTP:phosphatidate cytidylyltransferase</fullName>
    </alternativeName>
</protein>
<comment type="catalytic activity">
    <reaction evidence="1">
        <text>a 1,2-diacyl-sn-glycero-3-phosphate + CTP + H(+) = a CDP-1,2-diacyl-sn-glycerol + diphosphate</text>
        <dbReference type="Rhea" id="RHEA:16229"/>
        <dbReference type="ChEBI" id="CHEBI:15378"/>
        <dbReference type="ChEBI" id="CHEBI:33019"/>
        <dbReference type="ChEBI" id="CHEBI:37563"/>
        <dbReference type="ChEBI" id="CHEBI:58332"/>
        <dbReference type="ChEBI" id="CHEBI:58608"/>
        <dbReference type="EC" id="2.7.7.41"/>
    </reaction>
</comment>
<evidence type="ECO:0000256" key="3">
    <source>
        <dbReference type="ARBA" id="ARBA00005119"/>
    </source>
</evidence>
<dbReference type="AlphaFoldDB" id="A0A6B3L5W9"/>
<dbReference type="Proteomes" id="UP000475117">
    <property type="component" value="Chromosome"/>
</dbReference>
<gene>
    <name evidence="24" type="ORF">G3M56_005070</name>
</gene>
<evidence type="ECO:0000256" key="11">
    <source>
        <dbReference type="ARBA" id="ARBA00022692"/>
    </source>
</evidence>
<evidence type="ECO:0000256" key="17">
    <source>
        <dbReference type="ARBA" id="ARBA00023264"/>
    </source>
</evidence>
<accession>A0A6B3L5W9</accession>
<evidence type="ECO:0000256" key="18">
    <source>
        <dbReference type="ARBA" id="ARBA00029893"/>
    </source>
</evidence>
<dbReference type="GO" id="GO:0016024">
    <property type="term" value="P:CDP-diacylglycerol biosynthetic process"/>
    <property type="evidence" value="ECO:0007669"/>
    <property type="project" value="TreeGrafter"/>
</dbReference>
<evidence type="ECO:0000313" key="24">
    <source>
        <dbReference type="EMBL" id="QQL45953.1"/>
    </source>
</evidence>
<evidence type="ECO:0000256" key="20">
    <source>
        <dbReference type="ARBA" id="ARBA00032253"/>
    </source>
</evidence>
<organism evidence="24 25">
    <name type="scientific">Sulfuriroseicoccus oceanibius</name>
    <dbReference type="NCBI Taxonomy" id="2707525"/>
    <lineage>
        <taxon>Bacteria</taxon>
        <taxon>Pseudomonadati</taxon>
        <taxon>Verrucomicrobiota</taxon>
        <taxon>Verrucomicrobiia</taxon>
        <taxon>Verrucomicrobiales</taxon>
        <taxon>Verrucomicrobiaceae</taxon>
        <taxon>Sulfuriroseicoccus</taxon>
    </lineage>
</organism>
<evidence type="ECO:0000256" key="15">
    <source>
        <dbReference type="ARBA" id="ARBA00023136"/>
    </source>
</evidence>
<keyword evidence="13" id="KW-1133">Transmembrane helix</keyword>
<evidence type="ECO:0000256" key="6">
    <source>
        <dbReference type="ARBA" id="ARBA00012487"/>
    </source>
</evidence>
<dbReference type="PANTHER" id="PTHR46382:SF1">
    <property type="entry name" value="PHOSPHATIDATE CYTIDYLYLTRANSFERASE"/>
    <property type="match status" value="1"/>
</dbReference>
<evidence type="ECO:0000313" key="25">
    <source>
        <dbReference type="Proteomes" id="UP000475117"/>
    </source>
</evidence>
<evidence type="ECO:0000256" key="5">
    <source>
        <dbReference type="ARBA" id="ARBA00010185"/>
    </source>
</evidence>
<dbReference type="Pfam" id="PF01148">
    <property type="entry name" value="CTP_transf_1"/>
    <property type="match status" value="1"/>
</dbReference>
<keyword evidence="15" id="KW-0472">Membrane</keyword>
<evidence type="ECO:0000256" key="7">
    <source>
        <dbReference type="ARBA" id="ARBA00019373"/>
    </source>
</evidence>
<keyword evidence="9" id="KW-0444">Lipid biosynthesis</keyword>
<evidence type="ECO:0000256" key="8">
    <source>
        <dbReference type="ARBA" id="ARBA00022475"/>
    </source>
</evidence>
<keyword evidence="10" id="KW-0808">Transferase</keyword>
<evidence type="ECO:0000256" key="22">
    <source>
        <dbReference type="ARBA" id="ARBA00032743"/>
    </source>
</evidence>
<reference evidence="24 25" key="1">
    <citation type="submission" date="2020-12" db="EMBL/GenBank/DDBJ databases">
        <title>Sulforoseuscoccus oceanibium gen. nov., sp. nov., a representative of the phylum Verrucomicrobia with special cytoplasmic membrane, and proposal of Sulforoseuscoccusaceae fam. nov.</title>
        <authorList>
            <person name="Xi F."/>
        </authorList>
    </citation>
    <scope>NUCLEOTIDE SEQUENCE [LARGE SCALE GENOMIC DNA]</scope>
    <source>
        <strain evidence="24 25">T37</strain>
    </source>
</reference>
<comment type="subcellular location">
    <subcellularLocation>
        <location evidence="2">Cell membrane</location>
        <topology evidence="2">Multi-pass membrane protein</topology>
    </subcellularLocation>
</comment>
<comment type="pathway">
    <text evidence="3">Phospholipid metabolism; CDP-diacylglycerol biosynthesis; CDP-diacylglycerol from sn-glycerol 3-phosphate: step 3/3.</text>
</comment>
<comment type="pathway">
    <text evidence="4">Lipid metabolism.</text>
</comment>
<dbReference type="KEGG" id="soa:G3M56_005070"/>
<keyword evidence="11" id="KW-0812">Transmembrane</keyword>
<evidence type="ECO:0000256" key="10">
    <source>
        <dbReference type="ARBA" id="ARBA00022679"/>
    </source>
</evidence>
<evidence type="ECO:0000256" key="14">
    <source>
        <dbReference type="ARBA" id="ARBA00023098"/>
    </source>
</evidence>
<dbReference type="GO" id="GO:0005886">
    <property type="term" value="C:plasma membrane"/>
    <property type="evidence" value="ECO:0007669"/>
    <property type="project" value="UniProtKB-SubCell"/>
</dbReference>
<evidence type="ECO:0000256" key="21">
    <source>
        <dbReference type="ARBA" id="ARBA00032396"/>
    </source>
</evidence>
<dbReference type="EC" id="2.7.7.41" evidence="6"/>
<evidence type="ECO:0000256" key="4">
    <source>
        <dbReference type="ARBA" id="ARBA00005189"/>
    </source>
</evidence>
<keyword evidence="16" id="KW-0594">Phospholipid biosynthesis</keyword>
<proteinExistence type="inferred from homology"/>
<evidence type="ECO:0000256" key="19">
    <source>
        <dbReference type="ARBA" id="ARBA00031825"/>
    </source>
</evidence>
<dbReference type="PANTHER" id="PTHR46382">
    <property type="entry name" value="PHOSPHATIDATE CYTIDYLYLTRANSFERASE"/>
    <property type="match status" value="1"/>
</dbReference>
<keyword evidence="14" id="KW-0443">Lipid metabolism</keyword>
<evidence type="ECO:0000256" key="1">
    <source>
        <dbReference type="ARBA" id="ARBA00001698"/>
    </source>
</evidence>
<keyword evidence="12" id="KW-0548">Nucleotidyltransferase</keyword>
<sequence length="306" mass="32605">MPESPSAPPASKSKAAVFRDRLLSTVILWGLVAGTFIWGHPTGYFVVVGALAVLGCVEYFRMAKSAGMLVFGKFGIALSVLYSIGIWWVLRSGGDGHDAVGWLDGGLTFAAIIGAFCLMLLRKEKGNDALQPVLYTVFGIFYPAVLFHFVTRILFYEYGDTEVELPVTPGAWYALWLVAVTKFTDMGAYLVGSCIGKNKLIPSVSPGKTWEGFYGALVIAQIAGVGMYLLMPQQLAALGGLGSVILIGLVISLLSVVGDLAESVIKRSLTIKDSGQALPGIGGVLDLIDSICFTAPALYLYLSFLA</sequence>
<evidence type="ECO:0000256" key="2">
    <source>
        <dbReference type="ARBA" id="ARBA00004651"/>
    </source>
</evidence>
<dbReference type="EMBL" id="CP066776">
    <property type="protein sequence ID" value="QQL45953.1"/>
    <property type="molecule type" value="Genomic_DNA"/>
</dbReference>
<name>A0A6B3L5W9_9BACT</name>
<keyword evidence="8" id="KW-1003">Cell membrane</keyword>
<dbReference type="RefSeq" id="WP_164364113.1">
    <property type="nucleotide sequence ID" value="NZ_CP066776.1"/>
</dbReference>
<evidence type="ECO:0000256" key="12">
    <source>
        <dbReference type="ARBA" id="ARBA00022695"/>
    </source>
</evidence>
<keyword evidence="25" id="KW-1185">Reference proteome</keyword>
<evidence type="ECO:0000256" key="23">
    <source>
        <dbReference type="ARBA" id="ARBA00033406"/>
    </source>
</evidence>
<dbReference type="GO" id="GO:0004605">
    <property type="term" value="F:phosphatidate cytidylyltransferase activity"/>
    <property type="evidence" value="ECO:0007669"/>
    <property type="project" value="UniProtKB-EC"/>
</dbReference>
<keyword evidence="17" id="KW-1208">Phospholipid metabolism</keyword>
<evidence type="ECO:0000256" key="9">
    <source>
        <dbReference type="ARBA" id="ARBA00022516"/>
    </source>
</evidence>
<evidence type="ECO:0000256" key="16">
    <source>
        <dbReference type="ARBA" id="ARBA00023209"/>
    </source>
</evidence>
<comment type="similarity">
    <text evidence="5">Belongs to the CDS family.</text>
</comment>
<evidence type="ECO:0000256" key="13">
    <source>
        <dbReference type="ARBA" id="ARBA00022989"/>
    </source>
</evidence>